<name>C3XRE4_BRAFL</name>
<dbReference type="AlphaFoldDB" id="C3XRE4"/>
<dbReference type="EMBL" id="GG666456">
    <property type="protein sequence ID" value="EEN69262.1"/>
    <property type="molecule type" value="Genomic_DNA"/>
</dbReference>
<dbReference type="InterPro" id="IPR036396">
    <property type="entry name" value="Cyt_P450_sf"/>
</dbReference>
<dbReference type="PANTHER" id="PTHR24300">
    <property type="entry name" value="CYTOCHROME P450 508A4-RELATED"/>
    <property type="match status" value="1"/>
</dbReference>
<sequence length="190" mass="20899">MPYTEAVLTEVARIGTILPTSIFHATSRDTSLHGYDIPEGTTVMPNLWSVHHDPEHFPNPGKFDPGRFLDAQGQYQRDDHVMPFGIAPVGVVLRTRQSVGPFFAPRKPKAGRLSKSVFGGGLEERVNGLARYVSSLNLSVTSLFSLESVVKLVAAPPRHTHMRTPDPEVLSLRTGDETMRQTSSLIKPNS</sequence>
<proteinExistence type="inferred from homology"/>
<evidence type="ECO:0000256" key="1">
    <source>
        <dbReference type="ARBA" id="ARBA00001971"/>
    </source>
</evidence>
<evidence type="ECO:0008006" key="6">
    <source>
        <dbReference type="Google" id="ProtNLM"/>
    </source>
</evidence>
<evidence type="ECO:0000313" key="5">
    <source>
        <dbReference type="EMBL" id="EEN69262.1"/>
    </source>
</evidence>
<dbReference type="GO" id="GO:0004497">
    <property type="term" value="F:monooxygenase activity"/>
    <property type="evidence" value="ECO:0007669"/>
    <property type="project" value="InterPro"/>
</dbReference>
<dbReference type="Gene3D" id="1.10.630.10">
    <property type="entry name" value="Cytochrome P450"/>
    <property type="match status" value="1"/>
</dbReference>
<dbReference type="PRINTS" id="PR00463">
    <property type="entry name" value="EP450I"/>
</dbReference>
<dbReference type="SUPFAM" id="SSF48264">
    <property type="entry name" value="Cytochrome P450"/>
    <property type="match status" value="1"/>
</dbReference>
<dbReference type="GO" id="GO:0020037">
    <property type="term" value="F:heme binding"/>
    <property type="evidence" value="ECO:0007669"/>
    <property type="project" value="InterPro"/>
</dbReference>
<evidence type="ECO:0000256" key="3">
    <source>
        <dbReference type="ARBA" id="ARBA00022723"/>
    </source>
</evidence>
<dbReference type="InterPro" id="IPR050182">
    <property type="entry name" value="Cytochrome_P450_fam2"/>
</dbReference>
<keyword evidence="3" id="KW-0479">Metal-binding</keyword>
<comment type="cofactor">
    <cofactor evidence="1">
        <name>heme</name>
        <dbReference type="ChEBI" id="CHEBI:30413"/>
    </cofactor>
</comment>
<reference evidence="5" key="1">
    <citation type="journal article" date="2008" name="Nature">
        <title>The amphioxus genome and the evolution of the chordate karyotype.</title>
        <authorList>
            <consortium name="US DOE Joint Genome Institute (JGI-PGF)"/>
            <person name="Putnam N.H."/>
            <person name="Butts T."/>
            <person name="Ferrier D.E.K."/>
            <person name="Furlong R.F."/>
            <person name="Hellsten U."/>
            <person name="Kawashima T."/>
            <person name="Robinson-Rechavi M."/>
            <person name="Shoguchi E."/>
            <person name="Terry A."/>
            <person name="Yu J.-K."/>
            <person name="Benito-Gutierrez E.L."/>
            <person name="Dubchak I."/>
            <person name="Garcia-Fernandez J."/>
            <person name="Gibson-Brown J.J."/>
            <person name="Grigoriev I.V."/>
            <person name="Horton A.C."/>
            <person name="de Jong P.J."/>
            <person name="Jurka J."/>
            <person name="Kapitonov V.V."/>
            <person name="Kohara Y."/>
            <person name="Kuroki Y."/>
            <person name="Lindquist E."/>
            <person name="Lucas S."/>
            <person name="Osoegawa K."/>
            <person name="Pennacchio L.A."/>
            <person name="Salamov A.A."/>
            <person name="Satou Y."/>
            <person name="Sauka-Spengler T."/>
            <person name="Schmutz J."/>
            <person name="Shin-I T."/>
            <person name="Toyoda A."/>
            <person name="Bronner-Fraser M."/>
            <person name="Fujiyama A."/>
            <person name="Holland L.Z."/>
            <person name="Holland P.W.H."/>
            <person name="Satoh N."/>
            <person name="Rokhsar D.S."/>
        </authorList>
    </citation>
    <scope>NUCLEOTIDE SEQUENCE [LARGE SCALE GENOMIC DNA]</scope>
    <source>
        <strain evidence="5">S238N-H82</strain>
        <tissue evidence="5">Testes</tissue>
    </source>
</reference>
<organism>
    <name type="scientific">Branchiostoma floridae</name>
    <name type="common">Florida lancelet</name>
    <name type="synonym">Amphioxus</name>
    <dbReference type="NCBI Taxonomy" id="7739"/>
    <lineage>
        <taxon>Eukaryota</taxon>
        <taxon>Metazoa</taxon>
        <taxon>Chordata</taxon>
        <taxon>Cephalochordata</taxon>
        <taxon>Leptocardii</taxon>
        <taxon>Amphioxiformes</taxon>
        <taxon>Branchiostomatidae</taxon>
        <taxon>Branchiostoma</taxon>
    </lineage>
</organism>
<comment type="similarity">
    <text evidence="2">Belongs to the cytochrome P450 family.</text>
</comment>
<accession>C3XRE4</accession>
<dbReference type="InterPro" id="IPR002401">
    <property type="entry name" value="Cyt_P450_E_grp-I"/>
</dbReference>
<evidence type="ECO:0000256" key="4">
    <source>
        <dbReference type="ARBA" id="ARBA00023004"/>
    </source>
</evidence>
<dbReference type="Pfam" id="PF00067">
    <property type="entry name" value="p450"/>
    <property type="match status" value="1"/>
</dbReference>
<protein>
    <recommendedName>
        <fullName evidence="6">Cytochrome P450</fullName>
    </recommendedName>
</protein>
<dbReference type="InParanoid" id="C3XRE4"/>
<gene>
    <name evidence="5" type="ORF">BRAFLDRAFT_68218</name>
</gene>
<dbReference type="InterPro" id="IPR001128">
    <property type="entry name" value="Cyt_P450"/>
</dbReference>
<evidence type="ECO:0000256" key="2">
    <source>
        <dbReference type="ARBA" id="ARBA00010617"/>
    </source>
</evidence>
<dbReference type="eggNOG" id="KOG0156">
    <property type="taxonomic scope" value="Eukaryota"/>
</dbReference>
<keyword evidence="4" id="KW-0408">Iron</keyword>
<dbReference type="GO" id="GO:0005506">
    <property type="term" value="F:iron ion binding"/>
    <property type="evidence" value="ECO:0007669"/>
    <property type="project" value="InterPro"/>
</dbReference>
<dbReference type="PANTHER" id="PTHR24300:SF403">
    <property type="entry name" value="CYTOCHROME P450 306A1"/>
    <property type="match status" value="1"/>
</dbReference>
<dbReference type="GO" id="GO:0016705">
    <property type="term" value="F:oxidoreductase activity, acting on paired donors, with incorporation or reduction of molecular oxygen"/>
    <property type="evidence" value="ECO:0007669"/>
    <property type="project" value="InterPro"/>
</dbReference>